<proteinExistence type="inferred from homology"/>
<organism evidence="2">
    <name type="scientific">Euplotes harpa</name>
    <dbReference type="NCBI Taxonomy" id="151035"/>
    <lineage>
        <taxon>Eukaryota</taxon>
        <taxon>Sar</taxon>
        <taxon>Alveolata</taxon>
        <taxon>Ciliophora</taxon>
        <taxon>Intramacronucleata</taxon>
        <taxon>Spirotrichea</taxon>
        <taxon>Hypotrichia</taxon>
        <taxon>Euplotida</taxon>
        <taxon>Euplotidae</taxon>
        <taxon>Euplotes</taxon>
    </lineage>
</organism>
<accession>A0A7S3J2H7</accession>
<gene>
    <name evidence="2" type="ORF">EHAR0213_LOCUS1605</name>
</gene>
<comment type="similarity">
    <text evidence="1">Belongs to the Mo25 family.</text>
</comment>
<dbReference type="InterPro" id="IPR013878">
    <property type="entry name" value="Mo25"/>
</dbReference>
<dbReference type="GO" id="GO:0043539">
    <property type="term" value="F:protein serine/threonine kinase activator activity"/>
    <property type="evidence" value="ECO:0007669"/>
    <property type="project" value="TreeGrafter"/>
</dbReference>
<dbReference type="Gene3D" id="1.25.10.10">
    <property type="entry name" value="Leucine-rich Repeat Variant"/>
    <property type="match status" value="1"/>
</dbReference>
<dbReference type="Pfam" id="PF08569">
    <property type="entry name" value="Mo25"/>
    <property type="match status" value="1"/>
</dbReference>
<dbReference type="EMBL" id="HBII01003465">
    <property type="protein sequence ID" value="CAE0342698.1"/>
    <property type="molecule type" value="Transcribed_RNA"/>
</dbReference>
<dbReference type="GO" id="GO:0035556">
    <property type="term" value="P:intracellular signal transduction"/>
    <property type="evidence" value="ECO:0007669"/>
    <property type="project" value="TreeGrafter"/>
</dbReference>
<evidence type="ECO:0000256" key="1">
    <source>
        <dbReference type="ARBA" id="ARBA00011012"/>
    </source>
</evidence>
<evidence type="ECO:0000313" key="2">
    <source>
        <dbReference type="EMBL" id="CAE0342698.1"/>
    </source>
</evidence>
<dbReference type="InterPro" id="IPR011989">
    <property type="entry name" value="ARM-like"/>
</dbReference>
<dbReference type="PANTHER" id="PTHR10182">
    <property type="entry name" value="CALCIUM-BINDING PROTEIN 39-RELATED"/>
    <property type="match status" value="1"/>
</dbReference>
<sequence length="213" mass="24836">MLEKFEVPKMSTSYGNIIKMMSSHPELIPYFLKIDVFKTLSSYVINSVFDISSEAMSVMEEILFSENKKVQAEVSNFLNSKSQEMMEIFFMFNQDNYLAKREGMKIIHELLLNKDQNKEFYNYFIQDKENLKFVMNSLNDESTAIQIEAFHLLLIILLAPGDKRGTRVNDTLKKNVSQLLGFIDIFMQDKEKEDENLEAKKKLAIKALKEIKT</sequence>
<dbReference type="SUPFAM" id="SSF48371">
    <property type="entry name" value="ARM repeat"/>
    <property type="match status" value="1"/>
</dbReference>
<reference evidence="2" key="1">
    <citation type="submission" date="2021-01" db="EMBL/GenBank/DDBJ databases">
        <authorList>
            <person name="Corre E."/>
            <person name="Pelletier E."/>
            <person name="Niang G."/>
            <person name="Scheremetjew M."/>
            <person name="Finn R."/>
            <person name="Kale V."/>
            <person name="Holt S."/>
            <person name="Cochrane G."/>
            <person name="Meng A."/>
            <person name="Brown T."/>
            <person name="Cohen L."/>
        </authorList>
    </citation>
    <scope>NUCLEOTIDE SEQUENCE</scope>
    <source>
        <strain evidence="2">FSP1.4</strain>
    </source>
</reference>
<dbReference type="InterPro" id="IPR016024">
    <property type="entry name" value="ARM-type_fold"/>
</dbReference>
<dbReference type="AlphaFoldDB" id="A0A7S3J2H7"/>
<protein>
    <submittedName>
        <fullName evidence="2">Uncharacterized protein</fullName>
    </submittedName>
</protein>
<dbReference type="PANTHER" id="PTHR10182:SF3">
    <property type="entry name" value="PROTEIN MO25"/>
    <property type="match status" value="1"/>
</dbReference>
<name>A0A7S3J2H7_9SPIT</name>